<proteinExistence type="predicted"/>
<accession>A0A2A5CGB5</accession>
<dbReference type="InterPro" id="IPR006674">
    <property type="entry name" value="HD_domain"/>
</dbReference>
<sequence length="246" mass="27665">MNSTNTKTLVKDPGCLHACQMIPRFIGLDMRMAKRKLQLKLGMSKLISLVPDAYRIPDSTLAQQATELVREISDDMLLNHCYRTYLFGCILAHQDGLKFDREVFYLSSIMHDIGLSEKHAADPGSFEYVGAKVAHEFCLDHDYDAEKSALVHDAIALHSAVGIAHKEDPEIALVHFGAGVDVIGIHYAEIPKYALTEILEQYPRLDYKNLFVDLINKQVELKPKSHIATHMKLGFGNKVKQTPFSE</sequence>
<dbReference type="PROSITE" id="PS51831">
    <property type="entry name" value="HD"/>
    <property type="match status" value="1"/>
</dbReference>
<dbReference type="AlphaFoldDB" id="A0A2A5CGB5"/>
<dbReference type="SUPFAM" id="SSF109604">
    <property type="entry name" value="HD-domain/PDEase-like"/>
    <property type="match status" value="1"/>
</dbReference>
<feature type="domain" description="HD" evidence="1">
    <location>
        <begin position="77"/>
        <end position="183"/>
    </location>
</feature>
<dbReference type="Proteomes" id="UP000228987">
    <property type="component" value="Unassembled WGS sequence"/>
</dbReference>
<evidence type="ECO:0000313" key="3">
    <source>
        <dbReference type="Proteomes" id="UP000228987"/>
    </source>
</evidence>
<evidence type="ECO:0000313" key="2">
    <source>
        <dbReference type="EMBL" id="PCJ42899.1"/>
    </source>
</evidence>
<comment type="caution">
    <text evidence="2">The sequence shown here is derived from an EMBL/GenBank/DDBJ whole genome shotgun (WGS) entry which is preliminary data.</text>
</comment>
<dbReference type="EMBL" id="NVWI01000002">
    <property type="protein sequence ID" value="PCJ42899.1"/>
    <property type="molecule type" value="Genomic_DNA"/>
</dbReference>
<dbReference type="Pfam" id="PF01966">
    <property type="entry name" value="HD"/>
    <property type="match status" value="1"/>
</dbReference>
<dbReference type="Gene3D" id="1.10.3210.10">
    <property type="entry name" value="Hypothetical protein af1432"/>
    <property type="match status" value="1"/>
</dbReference>
<dbReference type="PANTHER" id="PTHR35569:SF1">
    <property type="entry name" value="CYANAMIDE HYDRATASE DDI2-RELATED"/>
    <property type="match status" value="1"/>
</dbReference>
<gene>
    <name evidence="2" type="ORF">COA71_05230</name>
</gene>
<organism evidence="2 3">
    <name type="scientific">SAR86 cluster bacterium</name>
    <dbReference type="NCBI Taxonomy" id="2030880"/>
    <lineage>
        <taxon>Bacteria</taxon>
        <taxon>Pseudomonadati</taxon>
        <taxon>Pseudomonadota</taxon>
        <taxon>Gammaproteobacteria</taxon>
        <taxon>SAR86 cluster</taxon>
    </lineage>
</organism>
<evidence type="ECO:0000259" key="1">
    <source>
        <dbReference type="PROSITE" id="PS51831"/>
    </source>
</evidence>
<protein>
    <recommendedName>
        <fullName evidence="1">HD domain-containing protein</fullName>
    </recommendedName>
</protein>
<dbReference type="PANTHER" id="PTHR35569">
    <property type="entry name" value="CYANAMIDE HYDRATASE DDI2-RELATED"/>
    <property type="match status" value="1"/>
</dbReference>
<name>A0A2A5CGB5_9GAMM</name>
<reference evidence="3" key="1">
    <citation type="submission" date="2017-08" db="EMBL/GenBank/DDBJ databases">
        <title>A dynamic microbial community with high functional redundancy inhabits the cold, oxic subseafloor aquifer.</title>
        <authorList>
            <person name="Tully B.J."/>
            <person name="Wheat C.G."/>
            <person name="Glazer B.T."/>
            <person name="Huber J.A."/>
        </authorList>
    </citation>
    <scope>NUCLEOTIDE SEQUENCE [LARGE SCALE GENOMIC DNA]</scope>
</reference>